<dbReference type="EMBL" id="JAJEQR010000060">
    <property type="protein sequence ID" value="MCC2232314.1"/>
    <property type="molecule type" value="Genomic_DNA"/>
</dbReference>
<evidence type="ECO:0000313" key="4">
    <source>
        <dbReference type="Proteomes" id="UP001198182"/>
    </source>
</evidence>
<comment type="caution">
    <text evidence="3">The sequence shown here is derived from an EMBL/GenBank/DDBJ whole genome shotgun (WGS) entry which is preliminary data.</text>
</comment>
<dbReference type="RefSeq" id="WP_308454722.1">
    <property type="nucleotide sequence ID" value="NZ_JAJEQR010000060.1"/>
</dbReference>
<feature type="transmembrane region" description="Helical" evidence="2">
    <location>
        <begin position="485"/>
        <end position="503"/>
    </location>
</feature>
<gene>
    <name evidence="3" type="ORF">LKD81_15165</name>
</gene>
<feature type="compositionally biased region" description="Polar residues" evidence="1">
    <location>
        <begin position="37"/>
        <end position="51"/>
    </location>
</feature>
<proteinExistence type="predicted"/>
<evidence type="ECO:0000256" key="1">
    <source>
        <dbReference type="SAM" id="MobiDB-lite"/>
    </source>
</evidence>
<dbReference type="Proteomes" id="UP001198182">
    <property type="component" value="Unassembled WGS sequence"/>
</dbReference>
<sequence>MNRIHNMRNRMLASAGMFLAVFLFAVTVPHVVPAQTIPETQPESTSAETQPSSEASTEVSTETGTKASGEASREEPVESLYFRIDDSHRYEGMSSSYRDGYLPEVSNGRAILILPLRADGEVSGRRITASPELGGTENSPFVFRNYQQTVEEQTLRVEDSGEEIPLYPVRFELELSPERRNGVYPVMVTVNAKGADGTPFTQTFNSYITITDGKSNEEEREAEVPELSTEAETRPESLPLLYVENSTLTPGEISAGEEFVVKASLRNTSKTQNIRKIVISVSTESDEITLLEQSNTIYWERMKAGENRELPLHFRAEQAIPVGKYHIRLEMSYDNEEAVSMSSSGDIAFSVTQPMRIQGEFPTIASSVNAGDTFTLAFQAVNLGRSAAYNVRFELEADGLSPNGSAYVGNLEGGTAGQAEMKVFAGAKENTDGERYGSTSGTMTMIYEDENGKEYREEVYFKTDIQELVIRAASAEPEEKTNTSWWWLAAGVVLLAIIGLVAAGRRRR</sequence>
<evidence type="ECO:0000256" key="2">
    <source>
        <dbReference type="SAM" id="Phobius"/>
    </source>
</evidence>
<evidence type="ECO:0008006" key="5">
    <source>
        <dbReference type="Google" id="ProtNLM"/>
    </source>
</evidence>
<dbReference type="AlphaFoldDB" id="A0AAE3JFL7"/>
<keyword evidence="2" id="KW-0812">Transmembrane</keyword>
<keyword evidence="2" id="KW-0472">Membrane</keyword>
<protein>
    <recommendedName>
        <fullName evidence="5">Alpha-galactosidase NEW3 domain-containing protein</fullName>
    </recommendedName>
</protein>
<keyword evidence="2" id="KW-1133">Transmembrane helix</keyword>
<dbReference type="PANTHER" id="PTHR35902">
    <property type="entry name" value="S-LAYER DOMAIN-LIKE PROTEIN-RELATED"/>
    <property type="match status" value="1"/>
</dbReference>
<dbReference type="PANTHER" id="PTHR35902:SF6">
    <property type="entry name" value="CONSERVED WITHIN P. AEROPHILUM"/>
    <property type="match status" value="1"/>
</dbReference>
<organism evidence="3 4">
    <name type="scientific">Hominifimenecus microfluidus</name>
    <dbReference type="NCBI Taxonomy" id="2885348"/>
    <lineage>
        <taxon>Bacteria</taxon>
        <taxon>Bacillati</taxon>
        <taxon>Bacillota</taxon>
        <taxon>Clostridia</taxon>
        <taxon>Lachnospirales</taxon>
        <taxon>Lachnospiraceae</taxon>
        <taxon>Hominifimenecus</taxon>
    </lineage>
</organism>
<keyword evidence="4" id="KW-1185">Reference proteome</keyword>
<feature type="compositionally biased region" description="Low complexity" evidence="1">
    <location>
        <begin position="52"/>
        <end position="65"/>
    </location>
</feature>
<accession>A0AAE3JFL7</accession>
<name>A0AAE3JFL7_9FIRM</name>
<reference evidence="3" key="1">
    <citation type="submission" date="2021-10" db="EMBL/GenBank/DDBJ databases">
        <title>Anaerobic single-cell dispensing facilitates the cultivation of human gut bacteria.</title>
        <authorList>
            <person name="Afrizal A."/>
        </authorList>
    </citation>
    <scope>NUCLEOTIDE SEQUENCE</scope>
    <source>
        <strain evidence="3">CLA-AA-H215</strain>
    </source>
</reference>
<feature type="region of interest" description="Disordered" evidence="1">
    <location>
        <begin position="212"/>
        <end position="233"/>
    </location>
</feature>
<feature type="region of interest" description="Disordered" evidence="1">
    <location>
        <begin position="36"/>
        <end position="80"/>
    </location>
</feature>
<evidence type="ECO:0000313" key="3">
    <source>
        <dbReference type="EMBL" id="MCC2232314.1"/>
    </source>
</evidence>